<evidence type="ECO:0000313" key="7">
    <source>
        <dbReference type="Proteomes" id="UP000028924"/>
    </source>
</evidence>
<evidence type="ECO:0000313" key="8">
    <source>
        <dbReference type="Proteomes" id="UP000279271"/>
    </source>
</evidence>
<evidence type="ECO:0000256" key="2">
    <source>
        <dbReference type="PROSITE-ProRule" id="PRU00176"/>
    </source>
</evidence>
<dbReference type="SMART" id="SM00360">
    <property type="entry name" value="RRM"/>
    <property type="match status" value="1"/>
</dbReference>
<dbReference type="Proteomes" id="UP000279271">
    <property type="component" value="Unassembled WGS sequence"/>
</dbReference>
<dbReference type="eggNOG" id="KOG0107">
    <property type="taxonomic scope" value="Eukaryota"/>
</dbReference>
<feature type="compositionally biased region" description="Basic and acidic residues" evidence="3">
    <location>
        <begin position="74"/>
        <end position="86"/>
    </location>
</feature>
<dbReference type="Proteomes" id="UP000028924">
    <property type="component" value="Unassembled WGS sequence"/>
</dbReference>
<evidence type="ECO:0000313" key="6">
    <source>
        <dbReference type="EMBL" id="RMZ53666.1"/>
    </source>
</evidence>
<dbReference type="SUPFAM" id="SSF54928">
    <property type="entry name" value="RNA-binding domain, RBD"/>
    <property type="match status" value="1"/>
</dbReference>
<dbReference type="InterPro" id="IPR050907">
    <property type="entry name" value="SRSF"/>
</dbReference>
<keyword evidence="1" id="KW-0508">mRNA splicing</keyword>
<dbReference type="KEGG" id="apro:F751_3863"/>
<evidence type="ECO:0000256" key="3">
    <source>
        <dbReference type="SAM" id="MobiDB-lite"/>
    </source>
</evidence>
<dbReference type="OrthoDB" id="5970at2759"/>
<dbReference type="EMBL" id="QOKY01000196">
    <property type="protein sequence ID" value="RMZ53666.1"/>
    <property type="molecule type" value="Genomic_DNA"/>
</dbReference>
<proteinExistence type="predicted"/>
<dbReference type="PANTHER" id="PTHR23147">
    <property type="entry name" value="SERINE/ARGININE RICH SPLICING FACTOR"/>
    <property type="match status" value="1"/>
</dbReference>
<name>A0A087SRJ9_AUXPR</name>
<dbReference type="InterPro" id="IPR035979">
    <property type="entry name" value="RBD_domain_sf"/>
</dbReference>
<dbReference type="GO" id="GO:0008380">
    <property type="term" value="P:RNA splicing"/>
    <property type="evidence" value="ECO:0007669"/>
    <property type="project" value="UniProtKB-KW"/>
</dbReference>
<dbReference type="InterPro" id="IPR000504">
    <property type="entry name" value="RRM_dom"/>
</dbReference>
<reference evidence="6" key="3">
    <citation type="submission" date="2018-10" db="EMBL/GenBank/DDBJ databases">
        <authorList>
            <person name="Hovde B."/>
            <person name="Zhang X."/>
        </authorList>
    </citation>
    <scope>NUCLEOTIDE SEQUENCE [LARGE SCALE GENOMIC DNA]</scope>
    <source>
        <strain evidence="6">UTEX 25</strain>
    </source>
</reference>
<evidence type="ECO:0000256" key="1">
    <source>
        <dbReference type="ARBA" id="ARBA00023187"/>
    </source>
</evidence>
<reference evidence="8" key="2">
    <citation type="journal article" date="2018" name="Algal Res.">
        <title>Characterization of plant carbon substrate utilization by Auxenochlorella protothecoides.</title>
        <authorList>
            <person name="Vogler B.W."/>
            <person name="Starkenburg S.R."/>
            <person name="Sudasinghe N."/>
            <person name="Schambach J.Y."/>
            <person name="Rollin J.A."/>
            <person name="Pattathil S."/>
            <person name="Barry A.N."/>
        </authorList>
    </citation>
    <scope>NUCLEOTIDE SEQUENCE [LARGE SCALE GENOMIC DNA]</scope>
    <source>
        <strain evidence="8">UTEX 25</strain>
    </source>
</reference>
<keyword evidence="1" id="KW-0507">mRNA processing</keyword>
<protein>
    <submittedName>
        <fullName evidence="5">Serine/arginine-rich splicing factor 7</fullName>
    </submittedName>
</protein>
<organism evidence="5 7">
    <name type="scientific">Auxenochlorella protothecoides</name>
    <name type="common">Green microalga</name>
    <name type="synonym">Chlorella protothecoides</name>
    <dbReference type="NCBI Taxonomy" id="3075"/>
    <lineage>
        <taxon>Eukaryota</taxon>
        <taxon>Viridiplantae</taxon>
        <taxon>Chlorophyta</taxon>
        <taxon>core chlorophytes</taxon>
        <taxon>Trebouxiophyceae</taxon>
        <taxon>Chlorellales</taxon>
        <taxon>Chlorellaceae</taxon>
        <taxon>Auxenochlorella</taxon>
    </lineage>
</organism>
<evidence type="ECO:0000313" key="5">
    <source>
        <dbReference type="EMBL" id="KFM28353.1"/>
    </source>
</evidence>
<keyword evidence="7" id="KW-1185">Reference proteome</keyword>
<dbReference type="Gene3D" id="3.30.70.330">
    <property type="match status" value="1"/>
</dbReference>
<dbReference type="EMBL" id="KL662167">
    <property type="protein sequence ID" value="KFM28353.1"/>
    <property type="molecule type" value="Genomic_DNA"/>
</dbReference>
<sequence length="147" mass="16689">MSRDAPPGTKVYVGNLEPDTQESVLSDEFSKYGRISSCWLARNPSGFAFVQFEDPRDAEDAVTGLAGKNGWRVEVARPPRARDDRFGGGPPGGGDRRDYERRDDRDRRERSPVPERRRERSPAGERDRRDRSPPAAVDRDRRGSPEY</sequence>
<feature type="domain" description="RRM" evidence="4">
    <location>
        <begin position="9"/>
        <end position="78"/>
    </location>
</feature>
<gene>
    <name evidence="6" type="ORF">APUTEX25_003200</name>
    <name evidence="5" type="ORF">F751_3863</name>
</gene>
<evidence type="ECO:0000259" key="4">
    <source>
        <dbReference type="PROSITE" id="PS50102"/>
    </source>
</evidence>
<dbReference type="GO" id="GO:0003723">
    <property type="term" value="F:RNA binding"/>
    <property type="evidence" value="ECO:0007669"/>
    <property type="project" value="UniProtKB-UniRule"/>
</dbReference>
<keyword evidence="2" id="KW-0694">RNA-binding</keyword>
<dbReference type="RefSeq" id="XP_011401367.1">
    <property type="nucleotide sequence ID" value="XM_011403065.1"/>
</dbReference>
<accession>A0A087SRJ9</accession>
<feature type="compositionally biased region" description="Basic and acidic residues" evidence="3">
    <location>
        <begin position="94"/>
        <end position="147"/>
    </location>
</feature>
<feature type="region of interest" description="Disordered" evidence="3">
    <location>
        <begin position="61"/>
        <end position="147"/>
    </location>
</feature>
<dbReference type="GeneID" id="23615254"/>
<dbReference type="Pfam" id="PF00076">
    <property type="entry name" value="RRM_1"/>
    <property type="match status" value="1"/>
</dbReference>
<reference evidence="6" key="4">
    <citation type="submission" date="2018-11" db="EMBL/GenBank/DDBJ databases">
        <title>Characterization of plant carbon substrate utilization by Auxenochlorella protothecoides.</title>
        <authorList>
            <person name="Vogler B.W."/>
            <person name="Starkenburg S.R."/>
            <person name="Sudasinghe N."/>
            <person name="Schambach J.Y."/>
            <person name="Rollin J.A."/>
            <person name="Pattathil S."/>
            <person name="Barry A.N."/>
        </authorList>
    </citation>
    <scope>NUCLEOTIDE SEQUENCE [LARGE SCALE GENOMIC DNA]</scope>
    <source>
        <strain evidence="6">UTEX 25</strain>
    </source>
</reference>
<dbReference type="AlphaFoldDB" id="A0A087SRJ9"/>
<dbReference type="PROSITE" id="PS50102">
    <property type="entry name" value="RRM"/>
    <property type="match status" value="1"/>
</dbReference>
<dbReference type="InterPro" id="IPR012677">
    <property type="entry name" value="Nucleotide-bd_a/b_plait_sf"/>
</dbReference>
<dbReference type="STRING" id="3075.A0A087SRJ9"/>
<reference evidence="5 7" key="1">
    <citation type="journal article" date="2014" name="BMC Genomics">
        <title>Oil accumulation mechanisms of the oleaginous microalga Chlorella protothecoides revealed through its genome, transcriptomes, and proteomes.</title>
        <authorList>
            <person name="Gao C."/>
            <person name="Wang Y."/>
            <person name="Shen Y."/>
            <person name="Yan D."/>
            <person name="He X."/>
            <person name="Dai J."/>
            <person name="Wu Q."/>
        </authorList>
    </citation>
    <scope>NUCLEOTIDE SEQUENCE [LARGE SCALE GENOMIC DNA]</scope>
    <source>
        <strain evidence="5 7">0710</strain>
    </source>
</reference>